<keyword evidence="13" id="KW-1185">Reference proteome</keyword>
<feature type="binding site" evidence="11">
    <location>
        <position position="122"/>
    </location>
    <ligand>
        <name>ATP</name>
        <dbReference type="ChEBI" id="CHEBI:30616"/>
    </ligand>
</feature>
<evidence type="ECO:0000256" key="9">
    <source>
        <dbReference type="ARBA" id="ARBA00023141"/>
    </source>
</evidence>
<dbReference type="OrthoDB" id="9800332at2"/>
<gene>
    <name evidence="11 12" type="primary">aroK</name>
    <name evidence="12" type="ORF">ICHIAU1_04270</name>
</gene>
<dbReference type="CDD" id="cd00464">
    <property type="entry name" value="SK"/>
    <property type="match status" value="1"/>
</dbReference>
<dbReference type="GO" id="GO:0008652">
    <property type="term" value="P:amino acid biosynthetic process"/>
    <property type="evidence" value="ECO:0007669"/>
    <property type="project" value="UniProtKB-KW"/>
</dbReference>
<comment type="function">
    <text evidence="11">Catalyzes the specific phosphorylation of the 3-hydroxyl group of shikimic acid using ATP as a cosubstrate.</text>
</comment>
<dbReference type="UniPathway" id="UPA00053">
    <property type="reaction ID" value="UER00088"/>
</dbReference>
<evidence type="ECO:0000256" key="11">
    <source>
        <dbReference type="HAMAP-Rule" id="MF_00109"/>
    </source>
</evidence>
<dbReference type="PANTHER" id="PTHR21087">
    <property type="entry name" value="SHIKIMATE KINASE"/>
    <property type="match status" value="1"/>
</dbReference>
<dbReference type="EC" id="2.7.1.71" evidence="3 11"/>
<keyword evidence="6 11" id="KW-0547">Nucleotide-binding</keyword>
<evidence type="ECO:0000256" key="5">
    <source>
        <dbReference type="ARBA" id="ARBA00022679"/>
    </source>
</evidence>
<dbReference type="Proteomes" id="UP000463961">
    <property type="component" value="Chromosome"/>
</dbReference>
<feature type="binding site" evidence="11">
    <location>
        <position position="38"/>
    </location>
    <ligand>
        <name>substrate</name>
    </ligand>
</feature>
<keyword evidence="11" id="KW-0460">Magnesium</keyword>
<accession>A0A679HXQ6</accession>
<keyword evidence="4 11" id="KW-0028">Amino-acid biosynthesis</keyword>
<evidence type="ECO:0000256" key="10">
    <source>
        <dbReference type="ARBA" id="ARBA00048567"/>
    </source>
</evidence>
<evidence type="ECO:0000256" key="3">
    <source>
        <dbReference type="ARBA" id="ARBA00012154"/>
    </source>
</evidence>
<comment type="pathway">
    <text evidence="1 11">Metabolic intermediate biosynthesis; chorismate biosynthesis; chorismate from D-erythrose 4-phosphate and phosphoenolpyruvate: step 5/7.</text>
</comment>
<protein>
    <recommendedName>
        <fullName evidence="3 11">Shikimate kinase</fullName>
        <shortName evidence="11">SK</shortName>
        <ecNumber evidence="3 11">2.7.1.71</ecNumber>
    </recommendedName>
</protein>
<evidence type="ECO:0000256" key="7">
    <source>
        <dbReference type="ARBA" id="ARBA00022777"/>
    </source>
</evidence>
<evidence type="ECO:0000256" key="2">
    <source>
        <dbReference type="ARBA" id="ARBA00006997"/>
    </source>
</evidence>
<keyword evidence="5 11" id="KW-0808">Transferase</keyword>
<feature type="binding site" evidence="11">
    <location>
        <begin position="16"/>
        <end position="21"/>
    </location>
    <ligand>
        <name>ATP</name>
        <dbReference type="ChEBI" id="CHEBI:30616"/>
    </ligand>
</feature>
<evidence type="ECO:0000256" key="4">
    <source>
        <dbReference type="ARBA" id="ARBA00022605"/>
    </source>
</evidence>
<comment type="subcellular location">
    <subcellularLocation>
        <location evidence="11">Cytoplasm</location>
    </subcellularLocation>
</comment>
<dbReference type="EMBL" id="AP022345">
    <property type="protein sequence ID" value="BBU68144.1"/>
    <property type="molecule type" value="Genomic_DNA"/>
</dbReference>
<comment type="catalytic activity">
    <reaction evidence="10 11">
        <text>shikimate + ATP = 3-phosphoshikimate + ADP + H(+)</text>
        <dbReference type="Rhea" id="RHEA:13121"/>
        <dbReference type="ChEBI" id="CHEBI:15378"/>
        <dbReference type="ChEBI" id="CHEBI:30616"/>
        <dbReference type="ChEBI" id="CHEBI:36208"/>
        <dbReference type="ChEBI" id="CHEBI:145989"/>
        <dbReference type="ChEBI" id="CHEBI:456216"/>
        <dbReference type="EC" id="2.7.1.71"/>
    </reaction>
</comment>
<evidence type="ECO:0000256" key="8">
    <source>
        <dbReference type="ARBA" id="ARBA00022840"/>
    </source>
</evidence>
<comment type="caution">
    <text evidence="11">Lacks conserved residue(s) required for the propagation of feature annotation.</text>
</comment>
<dbReference type="PANTHER" id="PTHR21087:SF16">
    <property type="entry name" value="SHIKIMATE KINASE 1, CHLOROPLASTIC"/>
    <property type="match status" value="1"/>
</dbReference>
<feature type="binding site" evidence="11">
    <location>
        <position position="62"/>
    </location>
    <ligand>
        <name>substrate</name>
    </ligand>
</feature>
<feature type="binding site" evidence="11">
    <location>
        <position position="20"/>
    </location>
    <ligand>
        <name>Mg(2+)</name>
        <dbReference type="ChEBI" id="CHEBI:18420"/>
    </ligand>
</feature>
<keyword evidence="11" id="KW-0479">Metal-binding</keyword>
<dbReference type="InterPro" id="IPR000623">
    <property type="entry name" value="Shikimate_kinase/TSH1"/>
</dbReference>
<keyword evidence="7 11" id="KW-0418">Kinase</keyword>
<dbReference type="InterPro" id="IPR031322">
    <property type="entry name" value="Shikimate/glucono_kinase"/>
</dbReference>
<comment type="subunit">
    <text evidence="11">Monomer.</text>
</comment>
<comment type="similarity">
    <text evidence="2 11">Belongs to the shikimate kinase family.</text>
</comment>
<dbReference type="PROSITE" id="PS01128">
    <property type="entry name" value="SHIKIMATE_KINASE"/>
    <property type="match status" value="1"/>
</dbReference>
<name>A0A679HXQ6_9RHOO</name>
<dbReference type="GO" id="GO:0009423">
    <property type="term" value="P:chorismate biosynthetic process"/>
    <property type="evidence" value="ECO:0007669"/>
    <property type="project" value="UniProtKB-UniRule"/>
</dbReference>
<reference evidence="13" key="1">
    <citation type="submission" date="2020-01" db="EMBL/GenBank/DDBJ databases">
        <title>Phosphoaccumulans saitamaens gen. nov., sp. nov., a polyphosphate accumulating bacterium isolated from surface river water.</title>
        <authorList>
            <person name="Watanabe K."/>
            <person name="Suda W."/>
        </authorList>
    </citation>
    <scope>NUCLEOTIDE SEQUENCE [LARGE SCALE GENOMIC DNA]</scope>
    <source>
        <strain evidence="13">ICHIAU1</strain>
    </source>
</reference>
<evidence type="ECO:0000256" key="6">
    <source>
        <dbReference type="ARBA" id="ARBA00022741"/>
    </source>
</evidence>
<feature type="binding site" evidence="11">
    <location>
        <position position="141"/>
    </location>
    <ligand>
        <name>substrate</name>
    </ligand>
</feature>
<dbReference type="AlphaFoldDB" id="A0A679HXQ6"/>
<keyword evidence="9 11" id="KW-0057">Aromatic amino acid biosynthesis</keyword>
<dbReference type="GO" id="GO:0005829">
    <property type="term" value="C:cytosol"/>
    <property type="evidence" value="ECO:0007669"/>
    <property type="project" value="TreeGrafter"/>
</dbReference>
<organism evidence="12 13">
    <name type="scientific">Fluviibacter phosphoraccumulans</name>
    <dbReference type="NCBI Taxonomy" id="1751046"/>
    <lineage>
        <taxon>Bacteria</taxon>
        <taxon>Pseudomonadati</taxon>
        <taxon>Pseudomonadota</taxon>
        <taxon>Betaproteobacteria</taxon>
        <taxon>Rhodocyclales</taxon>
        <taxon>Fluviibacteraceae</taxon>
        <taxon>Fluviibacter</taxon>
    </lineage>
</organism>
<dbReference type="HAMAP" id="MF_00109">
    <property type="entry name" value="Shikimate_kinase"/>
    <property type="match status" value="1"/>
</dbReference>
<evidence type="ECO:0000313" key="13">
    <source>
        <dbReference type="Proteomes" id="UP000463961"/>
    </source>
</evidence>
<dbReference type="PRINTS" id="PR01100">
    <property type="entry name" value="SHIKIMTKNASE"/>
</dbReference>
<dbReference type="InterPro" id="IPR023000">
    <property type="entry name" value="Shikimate_kinase_CS"/>
</dbReference>
<keyword evidence="8 11" id="KW-0067">ATP-binding</keyword>
<comment type="cofactor">
    <cofactor evidence="11">
        <name>Mg(2+)</name>
        <dbReference type="ChEBI" id="CHEBI:18420"/>
    </cofactor>
    <text evidence="11">Binds 1 Mg(2+) ion per subunit.</text>
</comment>
<evidence type="ECO:0000313" key="12">
    <source>
        <dbReference type="EMBL" id="BBU68144.1"/>
    </source>
</evidence>
<dbReference type="GO" id="GO:0009073">
    <property type="term" value="P:aromatic amino acid family biosynthetic process"/>
    <property type="evidence" value="ECO:0007669"/>
    <property type="project" value="UniProtKB-KW"/>
</dbReference>
<dbReference type="Pfam" id="PF01202">
    <property type="entry name" value="SKI"/>
    <property type="match status" value="1"/>
</dbReference>
<dbReference type="Gene3D" id="3.40.50.300">
    <property type="entry name" value="P-loop containing nucleotide triphosphate hydrolases"/>
    <property type="match status" value="1"/>
</dbReference>
<dbReference type="GO" id="GO:0000287">
    <property type="term" value="F:magnesium ion binding"/>
    <property type="evidence" value="ECO:0007669"/>
    <property type="project" value="UniProtKB-UniRule"/>
</dbReference>
<dbReference type="RefSeq" id="WP_162048914.1">
    <property type="nucleotide sequence ID" value="NZ_AP019011.1"/>
</dbReference>
<dbReference type="GO" id="GO:0005524">
    <property type="term" value="F:ATP binding"/>
    <property type="evidence" value="ECO:0007669"/>
    <property type="project" value="UniProtKB-UniRule"/>
</dbReference>
<sequence>MTVAFPENIFLVGLMGAGKSTVGRILARRLSKRFVDTDHEIEKRNGVTIPVIFEIEGEEGFRRREQELLADLAQEQGLVLSTGGGIVLKSENREVLRNHGFVVYLNARPELLADRTKHDRSRPLLNVEDPLTRLRELHAVRDPLYREVAHAVVETGRGAPQQVVQAILAEISLIDR</sequence>
<dbReference type="SUPFAM" id="SSF52540">
    <property type="entry name" value="P-loop containing nucleoside triphosphate hydrolases"/>
    <property type="match status" value="1"/>
</dbReference>
<keyword evidence="11" id="KW-0963">Cytoplasm</keyword>
<dbReference type="GO" id="GO:0004765">
    <property type="term" value="F:shikimate kinase activity"/>
    <property type="evidence" value="ECO:0007669"/>
    <property type="project" value="UniProtKB-UniRule"/>
</dbReference>
<proteinExistence type="inferred from homology"/>
<evidence type="ECO:0000256" key="1">
    <source>
        <dbReference type="ARBA" id="ARBA00004842"/>
    </source>
</evidence>
<dbReference type="InterPro" id="IPR027417">
    <property type="entry name" value="P-loop_NTPase"/>
</dbReference>
<feature type="binding site" evidence="11">
    <location>
        <position position="84"/>
    </location>
    <ligand>
        <name>substrate</name>
    </ligand>
</feature>